<keyword evidence="1" id="KW-1133">Transmembrane helix</keyword>
<dbReference type="RefSeq" id="WP_002718385.1">
    <property type="nucleotide sequence ID" value="NZ_UFSI01000001.1"/>
</dbReference>
<protein>
    <submittedName>
        <fullName evidence="2">Uncharacterized protein</fullName>
    </submittedName>
</protein>
<dbReference type="Proteomes" id="UP000254343">
    <property type="component" value="Unassembled WGS sequence"/>
</dbReference>
<evidence type="ECO:0000313" key="3">
    <source>
        <dbReference type="Proteomes" id="UP000254343"/>
    </source>
</evidence>
<feature type="transmembrane region" description="Helical" evidence="1">
    <location>
        <begin position="21"/>
        <end position="45"/>
    </location>
</feature>
<feature type="transmembrane region" description="Helical" evidence="1">
    <location>
        <begin position="51"/>
        <end position="75"/>
    </location>
</feature>
<keyword evidence="1" id="KW-0812">Transmembrane</keyword>
<accession>A0A380W645</accession>
<gene>
    <name evidence="2" type="ORF">NCTC12722_00775</name>
</gene>
<evidence type="ECO:0000256" key="1">
    <source>
        <dbReference type="SAM" id="Phobius"/>
    </source>
</evidence>
<organism evidence="2 3">
    <name type="scientific">Afipia felis</name>
    <name type="common">Cat scratch disease bacillus</name>
    <dbReference type="NCBI Taxonomy" id="1035"/>
    <lineage>
        <taxon>Bacteria</taxon>
        <taxon>Pseudomonadati</taxon>
        <taxon>Pseudomonadota</taxon>
        <taxon>Alphaproteobacteria</taxon>
        <taxon>Hyphomicrobiales</taxon>
        <taxon>Nitrobacteraceae</taxon>
        <taxon>Afipia</taxon>
    </lineage>
</organism>
<reference evidence="2 3" key="1">
    <citation type="submission" date="2018-06" db="EMBL/GenBank/DDBJ databases">
        <authorList>
            <consortium name="Pathogen Informatics"/>
            <person name="Doyle S."/>
        </authorList>
    </citation>
    <scope>NUCLEOTIDE SEQUENCE [LARGE SCALE GENOMIC DNA]</scope>
    <source>
        <strain evidence="2 3">NCTC12722</strain>
    </source>
</reference>
<keyword evidence="1" id="KW-0472">Membrane</keyword>
<dbReference type="AlphaFoldDB" id="A0A380W645"/>
<dbReference type="OrthoDB" id="8241368at2"/>
<name>A0A380W645_AFIFE</name>
<proteinExistence type="predicted"/>
<dbReference type="EMBL" id="UIGB01000001">
    <property type="protein sequence ID" value="SUU83607.1"/>
    <property type="molecule type" value="Genomic_DNA"/>
</dbReference>
<sequence length="139" mass="14612">MLDKFVDDLKESAGTVARLTSLAVAVAVCLFITTAFLCAAAFIFVLGKYGPVYACLAGAGVFFVCAVLAAICYALRKRAIRKRPVEAAKSTLQTALSDPLVMATALQAVRVIGVKRLIPLLAIGGIALGLMAKRTHAKE</sequence>
<evidence type="ECO:0000313" key="2">
    <source>
        <dbReference type="EMBL" id="SUU83607.1"/>
    </source>
</evidence>